<dbReference type="EMBL" id="SRLO01001068">
    <property type="protein sequence ID" value="TNN42006.1"/>
    <property type="molecule type" value="Genomic_DNA"/>
</dbReference>
<accession>A0A4Z2FL75</accession>
<dbReference type="Proteomes" id="UP000314294">
    <property type="component" value="Unassembled WGS sequence"/>
</dbReference>
<gene>
    <name evidence="1" type="ORF">EYF80_047840</name>
</gene>
<dbReference type="AlphaFoldDB" id="A0A4Z2FL75"/>
<proteinExistence type="predicted"/>
<reference evidence="1 2" key="1">
    <citation type="submission" date="2019-03" db="EMBL/GenBank/DDBJ databases">
        <title>First draft genome of Liparis tanakae, snailfish: a comprehensive survey of snailfish specific genes.</title>
        <authorList>
            <person name="Kim W."/>
            <person name="Song I."/>
            <person name="Jeong J.-H."/>
            <person name="Kim D."/>
            <person name="Kim S."/>
            <person name="Ryu S."/>
            <person name="Song J.Y."/>
            <person name="Lee S.K."/>
        </authorList>
    </citation>
    <scope>NUCLEOTIDE SEQUENCE [LARGE SCALE GENOMIC DNA]</scope>
    <source>
        <tissue evidence="1">Muscle</tissue>
    </source>
</reference>
<keyword evidence="2" id="KW-1185">Reference proteome</keyword>
<protein>
    <submittedName>
        <fullName evidence="1">Uncharacterized protein</fullName>
    </submittedName>
</protein>
<comment type="caution">
    <text evidence="1">The sequence shown here is derived from an EMBL/GenBank/DDBJ whole genome shotgun (WGS) entry which is preliminary data.</text>
</comment>
<organism evidence="1 2">
    <name type="scientific">Liparis tanakae</name>
    <name type="common">Tanaka's snailfish</name>
    <dbReference type="NCBI Taxonomy" id="230148"/>
    <lineage>
        <taxon>Eukaryota</taxon>
        <taxon>Metazoa</taxon>
        <taxon>Chordata</taxon>
        <taxon>Craniata</taxon>
        <taxon>Vertebrata</taxon>
        <taxon>Euteleostomi</taxon>
        <taxon>Actinopterygii</taxon>
        <taxon>Neopterygii</taxon>
        <taxon>Teleostei</taxon>
        <taxon>Neoteleostei</taxon>
        <taxon>Acanthomorphata</taxon>
        <taxon>Eupercaria</taxon>
        <taxon>Perciformes</taxon>
        <taxon>Cottioidei</taxon>
        <taxon>Cottales</taxon>
        <taxon>Liparidae</taxon>
        <taxon>Liparis</taxon>
    </lineage>
</organism>
<evidence type="ECO:0000313" key="1">
    <source>
        <dbReference type="EMBL" id="TNN42006.1"/>
    </source>
</evidence>
<sequence>MDCRVMGVGEGGGIPLLRIIVPEHQSLSLQAPVVSPEAASLRGGVSVTTEDIKPVKVTVSGPTVTFTGARRACPREGERRRGRG</sequence>
<evidence type="ECO:0000313" key="2">
    <source>
        <dbReference type="Proteomes" id="UP000314294"/>
    </source>
</evidence>
<name>A0A4Z2FL75_9TELE</name>